<keyword evidence="4 6" id="KW-0456">Lyase</keyword>
<dbReference type="GO" id="GO:0003941">
    <property type="term" value="F:L-serine ammonia-lyase activity"/>
    <property type="evidence" value="ECO:0007669"/>
    <property type="project" value="TreeGrafter"/>
</dbReference>
<organism evidence="6 7">
    <name type="scientific">Gynuella sunshinyii YC6258</name>
    <dbReference type="NCBI Taxonomy" id="1445510"/>
    <lineage>
        <taxon>Bacteria</taxon>
        <taxon>Pseudomonadati</taxon>
        <taxon>Pseudomonadota</taxon>
        <taxon>Gammaproteobacteria</taxon>
        <taxon>Oceanospirillales</taxon>
        <taxon>Saccharospirillaceae</taxon>
        <taxon>Gynuella</taxon>
    </lineage>
</organism>
<keyword evidence="3" id="KW-0663">Pyridoxal phosphate</keyword>
<dbReference type="Proteomes" id="UP000032266">
    <property type="component" value="Chromosome"/>
</dbReference>
<dbReference type="CDD" id="cd01562">
    <property type="entry name" value="Thr-dehyd"/>
    <property type="match status" value="1"/>
</dbReference>
<dbReference type="SUPFAM" id="SSF53686">
    <property type="entry name" value="Tryptophan synthase beta subunit-like PLP-dependent enzymes"/>
    <property type="match status" value="1"/>
</dbReference>
<dbReference type="GO" id="GO:0004794">
    <property type="term" value="F:threonine deaminase activity"/>
    <property type="evidence" value="ECO:0007669"/>
    <property type="project" value="UniProtKB-EC"/>
</dbReference>
<evidence type="ECO:0000256" key="2">
    <source>
        <dbReference type="ARBA" id="ARBA00010869"/>
    </source>
</evidence>
<dbReference type="InterPro" id="IPR001926">
    <property type="entry name" value="TrpB-like_PALP"/>
</dbReference>
<dbReference type="AlphaFoldDB" id="A0A0C5VDE6"/>
<dbReference type="GO" id="GO:0009097">
    <property type="term" value="P:isoleucine biosynthetic process"/>
    <property type="evidence" value="ECO:0007669"/>
    <property type="project" value="TreeGrafter"/>
</dbReference>
<evidence type="ECO:0000256" key="1">
    <source>
        <dbReference type="ARBA" id="ARBA00001933"/>
    </source>
</evidence>
<reference evidence="6 7" key="1">
    <citation type="submission" date="2014-01" db="EMBL/GenBank/DDBJ databases">
        <title>Full genme sequencing of cellulolytic bacterium Gynuella sunshinyii YC6258T gen. nov., sp. nov.</title>
        <authorList>
            <person name="Khan H."/>
            <person name="Chung E.J."/>
            <person name="Chung Y.R."/>
        </authorList>
    </citation>
    <scope>NUCLEOTIDE SEQUENCE [LARGE SCALE GENOMIC DNA]</scope>
    <source>
        <strain evidence="6 7">YC6258</strain>
    </source>
</reference>
<gene>
    <name evidence="6" type="ORF">YC6258_00517</name>
</gene>
<accession>A0A0C5VDE6</accession>
<dbReference type="RefSeq" id="WP_144407532.1">
    <property type="nucleotide sequence ID" value="NZ_CP007142.1"/>
</dbReference>
<dbReference type="HOGENOM" id="CLU_021152_4_2_6"/>
<evidence type="ECO:0000256" key="3">
    <source>
        <dbReference type="ARBA" id="ARBA00022898"/>
    </source>
</evidence>
<dbReference type="Pfam" id="PF00291">
    <property type="entry name" value="PALP"/>
    <property type="match status" value="1"/>
</dbReference>
<evidence type="ECO:0000259" key="5">
    <source>
        <dbReference type="Pfam" id="PF00291"/>
    </source>
</evidence>
<dbReference type="PATRIC" id="fig|1445510.3.peg.504"/>
<dbReference type="Gene3D" id="3.40.50.1100">
    <property type="match status" value="2"/>
</dbReference>
<dbReference type="OrthoDB" id="9811476at2"/>
<dbReference type="STRING" id="1445510.YC6258_00517"/>
<dbReference type="GO" id="GO:0006565">
    <property type="term" value="P:L-serine catabolic process"/>
    <property type="evidence" value="ECO:0007669"/>
    <property type="project" value="TreeGrafter"/>
</dbReference>
<evidence type="ECO:0000313" key="6">
    <source>
        <dbReference type="EMBL" id="AJQ92567.1"/>
    </source>
</evidence>
<dbReference type="NCBIfam" id="NF006390">
    <property type="entry name" value="PRK08639.1"/>
    <property type="match status" value="1"/>
</dbReference>
<proteinExistence type="inferred from homology"/>
<comment type="similarity">
    <text evidence="2">Belongs to the serine/threonine dehydratase family.</text>
</comment>
<name>A0A0C5VDE6_9GAMM</name>
<dbReference type="PANTHER" id="PTHR48078">
    <property type="entry name" value="THREONINE DEHYDRATASE, MITOCHONDRIAL-RELATED"/>
    <property type="match status" value="1"/>
</dbReference>
<dbReference type="EMBL" id="CP007142">
    <property type="protein sequence ID" value="AJQ92567.1"/>
    <property type="molecule type" value="Genomic_DNA"/>
</dbReference>
<dbReference type="GO" id="GO:0006567">
    <property type="term" value="P:L-threonine catabolic process"/>
    <property type="evidence" value="ECO:0007669"/>
    <property type="project" value="TreeGrafter"/>
</dbReference>
<feature type="domain" description="Tryptophan synthase beta chain-like PALP" evidence="5">
    <location>
        <begin position="33"/>
        <end position="322"/>
    </location>
</feature>
<dbReference type="KEGG" id="gsn:YC6258_00517"/>
<dbReference type="EC" id="4.3.1.19" evidence="6"/>
<dbReference type="InterPro" id="IPR050147">
    <property type="entry name" value="Ser/Thr_Dehydratase"/>
</dbReference>
<protein>
    <submittedName>
        <fullName evidence="6">Threonine dehydratase</fullName>
        <ecNumber evidence="6">4.3.1.19</ecNumber>
    </submittedName>
</protein>
<comment type="cofactor">
    <cofactor evidence="1">
        <name>pyridoxal 5'-phosphate</name>
        <dbReference type="ChEBI" id="CHEBI:597326"/>
    </cofactor>
</comment>
<dbReference type="InterPro" id="IPR036052">
    <property type="entry name" value="TrpB-like_PALP_sf"/>
</dbReference>
<sequence length="341" mass="37727">MSITTSESLSESETLLPTLTDVLQAADRIHHVVSHTPLQRSEYLSRKYQADILLKREDQQVIRSFKLRGALNKMIQLTREQRANGVVCASAGNHSQGVAYSCSHLKIPATIYMPRNTPAQKVSQVRKHGGEWVRVVLVGENFDESYQQAIRFQQQNHAMFIHPFDDFDVISGQGTMALEILEDSRSSIDYLFSPIGGGGLVSGLLTVFKASSPHTRVVGVEPENAAAMNASLKAGHNLQLNDIDPFVDGAATLKAGELGFRICQQNLDHIMTVHESEACKALIELYQEQAIVAELAGSLSIAALEKVRDEIRGKTVVCILSGSNNDFYRFVEIKERAHRLE</sequence>
<dbReference type="PANTHER" id="PTHR48078:SF11">
    <property type="entry name" value="THREONINE DEHYDRATASE, MITOCHONDRIAL"/>
    <property type="match status" value="1"/>
</dbReference>
<keyword evidence="7" id="KW-1185">Reference proteome</keyword>
<dbReference type="FunFam" id="3.40.50.1100:FF:000005">
    <property type="entry name" value="Threonine dehydratase catabolic"/>
    <property type="match status" value="1"/>
</dbReference>
<evidence type="ECO:0000256" key="4">
    <source>
        <dbReference type="ARBA" id="ARBA00023239"/>
    </source>
</evidence>
<evidence type="ECO:0000313" key="7">
    <source>
        <dbReference type="Proteomes" id="UP000032266"/>
    </source>
</evidence>